<dbReference type="PANTHER" id="PTHR11527">
    <property type="entry name" value="HEAT-SHOCK PROTEIN 20 FAMILY MEMBER"/>
    <property type="match status" value="1"/>
</dbReference>
<protein>
    <submittedName>
        <fullName evidence="4">Hsp20 family protein</fullName>
    </submittedName>
</protein>
<evidence type="ECO:0000313" key="5">
    <source>
        <dbReference type="Proteomes" id="UP000334019"/>
    </source>
</evidence>
<sequence length="144" mass="15722">MLLRWDPFRDIDRTFDEIVGRTTAPPALAFDAVRRGDTVVVSVDLPGVSADAIDLTVERNVLTVKAERRPEQHDGDEVLASERRFGTFTRQLFLGDNLDTSTISADHRDGVLTITIPVAETAKPRKVEVAGATPEAHAIEATTA</sequence>
<dbReference type="KEGG" id="atq:GH723_06745"/>
<dbReference type="InterPro" id="IPR002068">
    <property type="entry name" value="A-crystallin/Hsp20_dom"/>
</dbReference>
<dbReference type="Proteomes" id="UP000334019">
    <property type="component" value="Chromosome"/>
</dbReference>
<dbReference type="EMBL" id="CP045851">
    <property type="protein sequence ID" value="QGG94829.1"/>
    <property type="molecule type" value="Genomic_DNA"/>
</dbReference>
<dbReference type="SUPFAM" id="SSF49764">
    <property type="entry name" value="HSP20-like chaperones"/>
    <property type="match status" value="1"/>
</dbReference>
<dbReference type="Pfam" id="PF00011">
    <property type="entry name" value="HSP20"/>
    <property type="match status" value="1"/>
</dbReference>
<proteinExistence type="inferred from homology"/>
<keyword evidence="5" id="KW-1185">Reference proteome</keyword>
<dbReference type="InterPro" id="IPR008978">
    <property type="entry name" value="HSP20-like_chaperone"/>
</dbReference>
<organism evidence="4 5">
    <name type="scientific">Actinomarinicola tropica</name>
    <dbReference type="NCBI Taxonomy" id="2789776"/>
    <lineage>
        <taxon>Bacteria</taxon>
        <taxon>Bacillati</taxon>
        <taxon>Actinomycetota</taxon>
        <taxon>Acidimicrobiia</taxon>
        <taxon>Acidimicrobiales</taxon>
        <taxon>Iamiaceae</taxon>
        <taxon>Actinomarinicola</taxon>
    </lineage>
</organism>
<evidence type="ECO:0000259" key="3">
    <source>
        <dbReference type="PROSITE" id="PS01031"/>
    </source>
</evidence>
<gene>
    <name evidence="4" type="ORF">GH723_06745</name>
</gene>
<accession>A0A5Q2RD59</accession>
<dbReference type="InterPro" id="IPR031107">
    <property type="entry name" value="Small_HSP"/>
</dbReference>
<comment type="similarity">
    <text evidence="1 2">Belongs to the small heat shock protein (HSP20) family.</text>
</comment>
<dbReference type="Gene3D" id="2.60.40.790">
    <property type="match status" value="1"/>
</dbReference>
<feature type="domain" description="SHSP" evidence="3">
    <location>
        <begin position="18"/>
        <end position="132"/>
    </location>
</feature>
<name>A0A5Q2RD59_9ACTN</name>
<evidence type="ECO:0000256" key="1">
    <source>
        <dbReference type="PROSITE-ProRule" id="PRU00285"/>
    </source>
</evidence>
<evidence type="ECO:0000313" key="4">
    <source>
        <dbReference type="EMBL" id="QGG94829.1"/>
    </source>
</evidence>
<evidence type="ECO:0000256" key="2">
    <source>
        <dbReference type="RuleBase" id="RU003616"/>
    </source>
</evidence>
<dbReference type="PROSITE" id="PS01031">
    <property type="entry name" value="SHSP"/>
    <property type="match status" value="1"/>
</dbReference>
<reference evidence="4 5" key="1">
    <citation type="submission" date="2019-11" db="EMBL/GenBank/DDBJ databases">
        <authorList>
            <person name="He Y."/>
        </authorList>
    </citation>
    <scope>NUCLEOTIDE SEQUENCE [LARGE SCALE GENOMIC DNA]</scope>
    <source>
        <strain evidence="4 5">SCSIO 58843</strain>
    </source>
</reference>
<dbReference type="RefSeq" id="WP_153758937.1">
    <property type="nucleotide sequence ID" value="NZ_CP045851.1"/>
</dbReference>
<dbReference type="AlphaFoldDB" id="A0A5Q2RD59"/>
<dbReference type="CDD" id="cd06464">
    <property type="entry name" value="ACD_sHsps-like"/>
    <property type="match status" value="1"/>
</dbReference>